<evidence type="ECO:0000313" key="2">
    <source>
        <dbReference type="Proteomes" id="UP000325466"/>
    </source>
</evidence>
<dbReference type="Proteomes" id="UP000325466">
    <property type="component" value="Unassembled WGS sequence"/>
</dbReference>
<evidence type="ECO:0008006" key="3">
    <source>
        <dbReference type="Google" id="ProtNLM"/>
    </source>
</evidence>
<gene>
    <name evidence="1" type="ORF">RAJCM14343_5822</name>
</gene>
<protein>
    <recommendedName>
        <fullName evidence="3">Small CPxCG-related zinc finger protein</fullName>
    </recommendedName>
</protein>
<accession>A0ABQ0YVR4</accession>
<proteinExistence type="predicted"/>
<keyword evidence="2" id="KW-1185">Reference proteome</keyword>
<name>A0ABQ0YVR4_9NOCA</name>
<reference evidence="1 2" key="1">
    <citation type="journal article" date="2018" name="Biodegradation">
        <title>1,4-Dioxane degradation characteristics of Rhodococcus aetherivorans JCM 14343.</title>
        <authorList>
            <person name="Inoue D."/>
            <person name="Tsunoda T."/>
            <person name="Yamamoto N."/>
            <person name="Ike M."/>
            <person name="Sei K."/>
        </authorList>
    </citation>
    <scope>NUCLEOTIDE SEQUENCE [LARGE SCALE GENOMIC DNA]</scope>
    <source>
        <strain evidence="1 2">JCM 14343</strain>
    </source>
</reference>
<evidence type="ECO:0000313" key="1">
    <source>
        <dbReference type="EMBL" id="GES40532.1"/>
    </source>
</evidence>
<sequence length="60" mass="6581">MNTGRMVELSPTNVRVGLWCDTCHLPSRVELDLARLDDGGVTLAYREVSLCTECPGEDEG</sequence>
<dbReference type="RefSeq" id="WP_152104024.1">
    <property type="nucleotide sequence ID" value="NZ_BAAAYP010000018.1"/>
</dbReference>
<organism evidence="1 2">
    <name type="scientific">Rhodococcus aetherivorans</name>
    <dbReference type="NCBI Taxonomy" id="191292"/>
    <lineage>
        <taxon>Bacteria</taxon>
        <taxon>Bacillati</taxon>
        <taxon>Actinomycetota</taxon>
        <taxon>Actinomycetes</taxon>
        <taxon>Mycobacteriales</taxon>
        <taxon>Nocardiaceae</taxon>
        <taxon>Rhodococcus</taxon>
    </lineage>
</organism>
<dbReference type="EMBL" id="BLAH01000202">
    <property type="protein sequence ID" value="GES40532.1"/>
    <property type="molecule type" value="Genomic_DNA"/>
</dbReference>
<comment type="caution">
    <text evidence="1">The sequence shown here is derived from an EMBL/GenBank/DDBJ whole genome shotgun (WGS) entry which is preliminary data.</text>
</comment>